<evidence type="ECO:0000256" key="4">
    <source>
        <dbReference type="ARBA" id="ARBA00022679"/>
    </source>
</evidence>
<feature type="transmembrane region" description="Helical" evidence="9">
    <location>
        <begin position="37"/>
        <end position="58"/>
    </location>
</feature>
<keyword evidence="9" id="KW-1133">Transmembrane helix</keyword>
<evidence type="ECO:0000256" key="7">
    <source>
        <dbReference type="ARBA" id="ARBA00022840"/>
    </source>
</evidence>
<dbReference type="InterPro" id="IPR003594">
    <property type="entry name" value="HATPase_dom"/>
</dbReference>
<evidence type="ECO:0000313" key="12">
    <source>
        <dbReference type="Proteomes" id="UP000677918"/>
    </source>
</evidence>
<keyword evidence="7" id="KW-0067">ATP-binding</keyword>
<dbReference type="Gene3D" id="1.20.5.1930">
    <property type="match status" value="1"/>
</dbReference>
<dbReference type="RefSeq" id="WP_213410515.1">
    <property type="nucleotide sequence ID" value="NZ_BOVK01000007.1"/>
</dbReference>
<accession>A0A8J4GZ74</accession>
<dbReference type="Gene3D" id="3.30.565.10">
    <property type="entry name" value="Histidine kinase-like ATPase, C-terminal domain"/>
    <property type="match status" value="1"/>
</dbReference>
<dbReference type="Proteomes" id="UP000677918">
    <property type="component" value="Unassembled WGS sequence"/>
</dbReference>
<evidence type="ECO:0000256" key="8">
    <source>
        <dbReference type="ARBA" id="ARBA00023012"/>
    </source>
</evidence>
<dbReference type="Pfam" id="PF02518">
    <property type="entry name" value="HATPase_c"/>
    <property type="match status" value="1"/>
</dbReference>
<dbReference type="InterPro" id="IPR050482">
    <property type="entry name" value="Sensor_HK_TwoCompSys"/>
</dbReference>
<dbReference type="EMBL" id="BOVK01000007">
    <property type="protein sequence ID" value="GIQ67874.1"/>
    <property type="molecule type" value="Genomic_DNA"/>
</dbReference>
<reference evidence="11" key="1">
    <citation type="submission" date="2021-04" db="EMBL/GenBank/DDBJ databases">
        <title>Draft genome sequence of Xylanibacillus composti strain K13.</title>
        <authorList>
            <person name="Uke A."/>
            <person name="Chhe C."/>
            <person name="Baramee S."/>
            <person name="Kosugi A."/>
        </authorList>
    </citation>
    <scope>NUCLEOTIDE SEQUENCE</scope>
    <source>
        <strain evidence="11">K13</strain>
    </source>
</reference>
<dbReference type="EC" id="2.7.13.3" evidence="2"/>
<dbReference type="GO" id="GO:0000155">
    <property type="term" value="F:phosphorelay sensor kinase activity"/>
    <property type="evidence" value="ECO:0007669"/>
    <property type="project" value="InterPro"/>
</dbReference>
<evidence type="ECO:0000256" key="9">
    <source>
        <dbReference type="SAM" id="Phobius"/>
    </source>
</evidence>
<dbReference type="PANTHER" id="PTHR24421:SF10">
    <property type="entry name" value="NITRATE_NITRITE SENSOR PROTEIN NARQ"/>
    <property type="match status" value="1"/>
</dbReference>
<organism evidence="11 12">
    <name type="scientific">Xylanibacillus composti</name>
    <dbReference type="NCBI Taxonomy" id="1572762"/>
    <lineage>
        <taxon>Bacteria</taxon>
        <taxon>Bacillati</taxon>
        <taxon>Bacillota</taxon>
        <taxon>Bacilli</taxon>
        <taxon>Bacillales</taxon>
        <taxon>Paenibacillaceae</taxon>
        <taxon>Xylanibacillus</taxon>
    </lineage>
</organism>
<keyword evidence="9" id="KW-0472">Membrane</keyword>
<evidence type="ECO:0000259" key="10">
    <source>
        <dbReference type="SMART" id="SM00387"/>
    </source>
</evidence>
<keyword evidence="9" id="KW-0812">Transmembrane</keyword>
<keyword evidence="6" id="KW-0418">Kinase</keyword>
<feature type="transmembrane region" description="Helical" evidence="9">
    <location>
        <begin position="6"/>
        <end position="25"/>
    </location>
</feature>
<evidence type="ECO:0000256" key="6">
    <source>
        <dbReference type="ARBA" id="ARBA00022777"/>
    </source>
</evidence>
<keyword evidence="5" id="KW-0547">Nucleotide-binding</keyword>
<dbReference type="SUPFAM" id="SSF55874">
    <property type="entry name" value="ATPase domain of HSP90 chaperone/DNA topoisomerase II/histidine kinase"/>
    <property type="match status" value="1"/>
</dbReference>
<dbReference type="GO" id="GO:0046983">
    <property type="term" value="F:protein dimerization activity"/>
    <property type="evidence" value="ECO:0007669"/>
    <property type="project" value="InterPro"/>
</dbReference>
<protein>
    <recommendedName>
        <fullName evidence="2">histidine kinase</fullName>
        <ecNumber evidence="2">2.7.13.3</ecNumber>
    </recommendedName>
</protein>
<dbReference type="InterPro" id="IPR036890">
    <property type="entry name" value="HATPase_C_sf"/>
</dbReference>
<keyword evidence="12" id="KW-1185">Reference proteome</keyword>
<dbReference type="GO" id="GO:0005524">
    <property type="term" value="F:ATP binding"/>
    <property type="evidence" value="ECO:0007669"/>
    <property type="project" value="UniProtKB-KW"/>
</dbReference>
<evidence type="ECO:0000256" key="2">
    <source>
        <dbReference type="ARBA" id="ARBA00012438"/>
    </source>
</evidence>
<dbReference type="Pfam" id="PF07730">
    <property type="entry name" value="HisKA_3"/>
    <property type="match status" value="1"/>
</dbReference>
<keyword evidence="3" id="KW-0597">Phosphoprotein</keyword>
<comment type="catalytic activity">
    <reaction evidence="1">
        <text>ATP + protein L-histidine = ADP + protein N-phospho-L-histidine.</text>
        <dbReference type="EC" id="2.7.13.3"/>
    </reaction>
</comment>
<dbReference type="SMART" id="SM00387">
    <property type="entry name" value="HATPase_c"/>
    <property type="match status" value="1"/>
</dbReference>
<evidence type="ECO:0000256" key="3">
    <source>
        <dbReference type="ARBA" id="ARBA00022553"/>
    </source>
</evidence>
<dbReference type="CDD" id="cd16917">
    <property type="entry name" value="HATPase_UhpB-NarQ-NarX-like"/>
    <property type="match status" value="1"/>
</dbReference>
<sequence>MSWRSWKWFTVLVPTCLIGGFEFVRHEYLLEQLSMEYGNLFITLLTFLISWLFAQVMFRRLRIMNERVYAEKNRRAILEERERIARELHDQLAQNLFYINTMLSQGKKEEARAAVAETDQHLRQAIFNLRTGTDKPCSLHERLLGWLEEWQRASGIAVTQQIELEAGMLKPDEEIQLFAIVQELFTNIRKHSHADRASIVLKLNRREGLSLIVADDGRGLQQTDGGKAAYGLSIVRKRAAELGAELDIRGNADGGTTVEIKGKRGVDE</sequence>
<evidence type="ECO:0000256" key="1">
    <source>
        <dbReference type="ARBA" id="ARBA00000085"/>
    </source>
</evidence>
<proteinExistence type="predicted"/>
<name>A0A8J4GZ74_9BACL</name>
<feature type="domain" description="Histidine kinase/HSP90-like ATPase" evidence="10">
    <location>
        <begin position="172"/>
        <end position="266"/>
    </location>
</feature>
<keyword evidence="4" id="KW-0808">Transferase</keyword>
<keyword evidence="8" id="KW-0902">Two-component regulatory system</keyword>
<dbReference type="GO" id="GO:0016020">
    <property type="term" value="C:membrane"/>
    <property type="evidence" value="ECO:0007669"/>
    <property type="project" value="InterPro"/>
</dbReference>
<dbReference type="InterPro" id="IPR011712">
    <property type="entry name" value="Sig_transdc_His_kin_sub3_dim/P"/>
</dbReference>
<evidence type="ECO:0000256" key="5">
    <source>
        <dbReference type="ARBA" id="ARBA00022741"/>
    </source>
</evidence>
<gene>
    <name evidence="11" type="ORF">XYCOK13_06980</name>
</gene>
<dbReference type="PANTHER" id="PTHR24421">
    <property type="entry name" value="NITRATE/NITRITE SENSOR PROTEIN NARX-RELATED"/>
    <property type="match status" value="1"/>
</dbReference>
<evidence type="ECO:0000313" key="11">
    <source>
        <dbReference type="EMBL" id="GIQ67874.1"/>
    </source>
</evidence>
<dbReference type="AlphaFoldDB" id="A0A8J4GZ74"/>
<comment type="caution">
    <text evidence="11">The sequence shown here is derived from an EMBL/GenBank/DDBJ whole genome shotgun (WGS) entry which is preliminary data.</text>
</comment>